<name>A0ABU6X6I9_9FABA</name>
<keyword evidence="1" id="KW-0812">Transmembrane</keyword>
<accession>A0ABU6X6I9</accession>
<keyword evidence="1" id="KW-1133">Transmembrane helix</keyword>
<dbReference type="Proteomes" id="UP001341840">
    <property type="component" value="Unassembled WGS sequence"/>
</dbReference>
<keyword evidence="1" id="KW-0472">Membrane</keyword>
<organism evidence="2 3">
    <name type="scientific">Stylosanthes scabra</name>
    <dbReference type="NCBI Taxonomy" id="79078"/>
    <lineage>
        <taxon>Eukaryota</taxon>
        <taxon>Viridiplantae</taxon>
        <taxon>Streptophyta</taxon>
        <taxon>Embryophyta</taxon>
        <taxon>Tracheophyta</taxon>
        <taxon>Spermatophyta</taxon>
        <taxon>Magnoliopsida</taxon>
        <taxon>eudicotyledons</taxon>
        <taxon>Gunneridae</taxon>
        <taxon>Pentapetalae</taxon>
        <taxon>rosids</taxon>
        <taxon>fabids</taxon>
        <taxon>Fabales</taxon>
        <taxon>Fabaceae</taxon>
        <taxon>Papilionoideae</taxon>
        <taxon>50 kb inversion clade</taxon>
        <taxon>dalbergioids sensu lato</taxon>
        <taxon>Dalbergieae</taxon>
        <taxon>Pterocarpus clade</taxon>
        <taxon>Stylosanthes</taxon>
    </lineage>
</organism>
<evidence type="ECO:0000313" key="3">
    <source>
        <dbReference type="Proteomes" id="UP001341840"/>
    </source>
</evidence>
<dbReference type="EMBL" id="JASCZI010211486">
    <property type="protein sequence ID" value="MED6192909.1"/>
    <property type="molecule type" value="Genomic_DNA"/>
</dbReference>
<reference evidence="2 3" key="1">
    <citation type="journal article" date="2023" name="Plants (Basel)">
        <title>Bridging the Gap: Combining Genomics and Transcriptomics Approaches to Understand Stylosanthes scabra, an Orphan Legume from the Brazilian Caatinga.</title>
        <authorList>
            <person name="Ferreira-Neto J.R.C."/>
            <person name="da Silva M.D."/>
            <person name="Binneck E."/>
            <person name="de Melo N.F."/>
            <person name="da Silva R.H."/>
            <person name="de Melo A.L.T.M."/>
            <person name="Pandolfi V."/>
            <person name="Bustamante F.O."/>
            <person name="Brasileiro-Vidal A.C."/>
            <person name="Benko-Iseppon A.M."/>
        </authorList>
    </citation>
    <scope>NUCLEOTIDE SEQUENCE [LARGE SCALE GENOMIC DNA]</scope>
    <source>
        <tissue evidence="2">Leaves</tissue>
    </source>
</reference>
<gene>
    <name evidence="2" type="ORF">PIB30_014243</name>
</gene>
<protein>
    <submittedName>
        <fullName evidence="2">Uncharacterized protein</fullName>
    </submittedName>
</protein>
<evidence type="ECO:0000256" key="1">
    <source>
        <dbReference type="SAM" id="Phobius"/>
    </source>
</evidence>
<proteinExistence type="predicted"/>
<evidence type="ECO:0000313" key="2">
    <source>
        <dbReference type="EMBL" id="MED6192909.1"/>
    </source>
</evidence>
<keyword evidence="3" id="KW-1185">Reference proteome</keyword>
<sequence>MVVVVVEVDLWWWFSVYGSCVLMNVHSVLEFLVRKWAVSGRFKRGVTGCNQNIEYETQVLLGVRDSAPGSQEADKLYRIPAVTGSNLLSPGFQALVPCCRGELRTLRSFAHFTPQPRHYGTLLATNGNYKSRKINRCVRIGNVATPDLDAYASSPDAYAYRTIIYRCETLDVSFPMALKPSHLDLYSPSLLQSDDNSSLSHRFILAPFAFLGRF</sequence>
<feature type="transmembrane region" description="Helical" evidence="1">
    <location>
        <begin position="12"/>
        <end position="33"/>
    </location>
</feature>
<comment type="caution">
    <text evidence="2">The sequence shown here is derived from an EMBL/GenBank/DDBJ whole genome shotgun (WGS) entry which is preliminary data.</text>
</comment>